<dbReference type="EMBL" id="JAGGJX010000002">
    <property type="protein sequence ID" value="MBP1854911.1"/>
    <property type="molecule type" value="Genomic_DNA"/>
</dbReference>
<dbReference type="InterPro" id="IPR012828">
    <property type="entry name" value="PFKA_ATP_prok"/>
</dbReference>
<keyword evidence="11 15" id="KW-0067">ATP-binding</keyword>
<comment type="pathway">
    <text evidence="4 15">Carbohydrate degradation; glycolysis; D-glyceraldehyde 3-phosphate and glycerone phosphate from D-glucose: step 3/4.</text>
</comment>
<keyword evidence="10 15" id="KW-0418">Kinase</keyword>
<comment type="subunit">
    <text evidence="15">Homotetramer.</text>
</comment>
<comment type="similarity">
    <text evidence="15">Belongs to the phosphofructokinase type A (PFKA) family. ATP-dependent PFK group I subfamily. Prokaryotic clade 'B1' sub-subfamily.</text>
</comment>
<feature type="binding site" evidence="15">
    <location>
        <position position="103"/>
    </location>
    <ligand>
        <name>Mg(2+)</name>
        <dbReference type="ChEBI" id="CHEBI:18420"/>
        <note>catalytic</note>
    </ligand>
</feature>
<feature type="binding site" description="in other chain" evidence="15">
    <location>
        <begin position="169"/>
        <end position="171"/>
    </location>
    <ligand>
        <name>substrate</name>
        <note>ligand shared between dimeric partners</note>
    </ligand>
</feature>
<evidence type="ECO:0000256" key="13">
    <source>
        <dbReference type="ARBA" id="ARBA00023152"/>
    </source>
</evidence>
<organism evidence="17 18">
    <name type="scientific">Metaclostridioides mangenotii</name>
    <dbReference type="NCBI Taxonomy" id="1540"/>
    <lineage>
        <taxon>Bacteria</taxon>
        <taxon>Bacillati</taxon>
        <taxon>Bacillota</taxon>
        <taxon>Clostridia</taxon>
        <taxon>Peptostreptococcales</taxon>
        <taxon>Peptostreptococcaceae</taxon>
        <taxon>Metaclostridioides</taxon>
    </lineage>
</organism>
<evidence type="ECO:0000256" key="6">
    <source>
        <dbReference type="ARBA" id="ARBA00022533"/>
    </source>
</evidence>
<dbReference type="PIRSF" id="PIRSF000532">
    <property type="entry name" value="ATP_PFK_prok"/>
    <property type="match status" value="1"/>
</dbReference>
<comment type="activity regulation">
    <text evidence="15">Allosterically activated by ADP and other diphosphonucleosides, and allosterically inhibited by phosphoenolpyruvate.</text>
</comment>
<dbReference type="EC" id="2.7.1.11" evidence="15"/>
<feature type="binding site" description="in other chain" evidence="15">
    <location>
        <begin position="185"/>
        <end position="187"/>
    </location>
    <ligand>
        <name>ADP</name>
        <dbReference type="ChEBI" id="CHEBI:456216"/>
        <note>allosteric activator; ligand shared between dimeric partners</note>
    </ligand>
</feature>
<keyword evidence="5 15" id="KW-0963">Cytoplasm</keyword>
<evidence type="ECO:0000256" key="4">
    <source>
        <dbReference type="ARBA" id="ARBA00004679"/>
    </source>
</evidence>
<comment type="function">
    <text evidence="2 15">Catalyzes the phosphorylation of D-fructose 6-phosphate to fructose 1,6-bisphosphate by ATP, the first committing step of glycolysis.</text>
</comment>
<dbReference type="HAMAP" id="MF_00339">
    <property type="entry name" value="Phosphofructokinase_I_B1"/>
    <property type="match status" value="1"/>
</dbReference>
<dbReference type="InterPro" id="IPR022953">
    <property type="entry name" value="ATP_PFK"/>
</dbReference>
<comment type="caution">
    <text evidence="15">Lacks conserved residue(s) required for the propagation of feature annotation.</text>
</comment>
<evidence type="ECO:0000256" key="9">
    <source>
        <dbReference type="ARBA" id="ARBA00022741"/>
    </source>
</evidence>
<evidence type="ECO:0000256" key="8">
    <source>
        <dbReference type="ARBA" id="ARBA00022723"/>
    </source>
</evidence>
<dbReference type="Pfam" id="PF00365">
    <property type="entry name" value="PFK"/>
    <property type="match status" value="1"/>
</dbReference>
<dbReference type="InterPro" id="IPR015912">
    <property type="entry name" value="Phosphofructokinase_CS"/>
</dbReference>
<keyword evidence="12 15" id="KW-0460">Magnesium</keyword>
<dbReference type="Gene3D" id="3.40.50.450">
    <property type="match status" value="1"/>
</dbReference>
<feature type="binding site" evidence="15">
    <location>
        <begin position="102"/>
        <end position="105"/>
    </location>
    <ligand>
        <name>ATP</name>
        <dbReference type="ChEBI" id="CHEBI:30616"/>
    </ligand>
</feature>
<feature type="binding site" description="in other chain" evidence="15">
    <location>
        <position position="154"/>
    </location>
    <ligand>
        <name>ADP</name>
        <dbReference type="ChEBI" id="CHEBI:456216"/>
        <note>allosteric activator; ligand shared between dimeric partners</note>
    </ligand>
</feature>
<keyword evidence="6 15" id="KW-0021">Allosteric enzyme</keyword>
<evidence type="ECO:0000256" key="12">
    <source>
        <dbReference type="ARBA" id="ARBA00022842"/>
    </source>
</evidence>
<evidence type="ECO:0000313" key="18">
    <source>
        <dbReference type="Proteomes" id="UP000767291"/>
    </source>
</evidence>
<evidence type="ECO:0000313" key="17">
    <source>
        <dbReference type="EMBL" id="MBP1854911.1"/>
    </source>
</evidence>
<gene>
    <name evidence="15" type="primary">pfkA</name>
    <name evidence="17" type="ORF">J2Z43_001304</name>
</gene>
<keyword evidence="13 15" id="KW-0324">Glycolysis</keyword>
<dbReference type="PANTHER" id="PTHR13697">
    <property type="entry name" value="PHOSPHOFRUCTOKINASE"/>
    <property type="match status" value="1"/>
</dbReference>
<keyword evidence="7 15" id="KW-0808">Transferase</keyword>
<evidence type="ECO:0000256" key="3">
    <source>
        <dbReference type="ARBA" id="ARBA00004496"/>
    </source>
</evidence>
<evidence type="ECO:0000256" key="7">
    <source>
        <dbReference type="ARBA" id="ARBA00022679"/>
    </source>
</evidence>
<feature type="binding site" evidence="15">
    <location>
        <position position="243"/>
    </location>
    <ligand>
        <name>substrate</name>
        <note>ligand shared between dimeric partners</note>
    </ligand>
</feature>
<keyword evidence="9 15" id="KW-0547">Nucleotide-binding</keyword>
<feature type="binding site" description="in other chain" evidence="15">
    <location>
        <position position="222"/>
    </location>
    <ligand>
        <name>substrate</name>
        <note>ligand shared between dimeric partners</note>
    </ligand>
</feature>
<keyword evidence="8 15" id="KW-0479">Metal-binding</keyword>
<name>A0ABS4EAD9_9FIRM</name>
<feature type="domain" description="Phosphofructokinase" evidence="16">
    <location>
        <begin position="4"/>
        <end position="275"/>
    </location>
</feature>
<feature type="active site" description="Proton acceptor" evidence="15">
    <location>
        <position position="127"/>
    </location>
</feature>
<evidence type="ECO:0000256" key="2">
    <source>
        <dbReference type="ARBA" id="ARBA00002659"/>
    </source>
</evidence>
<feature type="binding site" description="in other chain" evidence="15">
    <location>
        <begin position="213"/>
        <end position="215"/>
    </location>
    <ligand>
        <name>ADP</name>
        <dbReference type="ChEBI" id="CHEBI:456216"/>
        <note>allosteric activator; ligand shared between dimeric partners</note>
    </ligand>
</feature>
<evidence type="ECO:0000256" key="1">
    <source>
        <dbReference type="ARBA" id="ARBA00001946"/>
    </source>
</evidence>
<comment type="subcellular location">
    <subcellularLocation>
        <location evidence="3 15">Cytoplasm</location>
    </subcellularLocation>
</comment>
<dbReference type="PRINTS" id="PR00476">
    <property type="entry name" value="PHFRCTKINASE"/>
</dbReference>
<dbReference type="InterPro" id="IPR012003">
    <property type="entry name" value="ATP_PFK_prok-type"/>
</dbReference>
<dbReference type="InterPro" id="IPR000023">
    <property type="entry name" value="Phosphofructokinase_dom"/>
</dbReference>
<feature type="binding site" description="in other chain" evidence="15">
    <location>
        <begin position="125"/>
        <end position="127"/>
    </location>
    <ligand>
        <name>substrate</name>
        <note>ligand shared between dimeric partners</note>
    </ligand>
</feature>
<dbReference type="Gene3D" id="3.40.50.460">
    <property type="entry name" value="Phosphofructokinase domain"/>
    <property type="match status" value="1"/>
</dbReference>
<comment type="caution">
    <text evidence="17">The sequence shown here is derived from an EMBL/GenBank/DDBJ whole genome shotgun (WGS) entry which is preliminary data.</text>
</comment>
<dbReference type="NCBIfam" id="NF002872">
    <property type="entry name" value="PRK03202.1"/>
    <property type="match status" value="1"/>
</dbReference>
<sequence>MKSIGVLTSGGDAPGMNAAIRAVVRSGIYYGCKVYGINRGYNGLLEEDFEEMNLSSVGDIIHRGGTILKSSRSDEFKTPQGRIKAAKILQKHNIDCLIVIGGDGSFIGASKLSELGIATIGIPATIDNDLAYTDYTIGFDTAMNTVVDAISKIRDTSSSHERVNIVEVMGRHCGDIALYAGLAGGAETIVVPEEPINIDDIAFRLKTTQKRGKRHSIILLAEGADSAGNLKGKLEEASGLDLRVTILGHVQRGGSPTVFDRILASKLGVRAVELLLDGVSARVVGIKDNKIVDQEIVEALSQKKNFDRDIYEMAKILSI</sequence>
<feature type="binding site" description="in other chain" evidence="15">
    <location>
        <position position="211"/>
    </location>
    <ligand>
        <name>ADP</name>
        <dbReference type="ChEBI" id="CHEBI:456216"/>
        <note>allosteric activator; ligand shared between dimeric partners</note>
    </ligand>
</feature>
<feature type="binding site" evidence="15">
    <location>
        <position position="11"/>
    </location>
    <ligand>
        <name>ATP</name>
        <dbReference type="ChEBI" id="CHEBI:30616"/>
    </ligand>
</feature>
<feature type="binding site" evidence="15">
    <location>
        <begin position="21"/>
        <end position="25"/>
    </location>
    <ligand>
        <name>ADP</name>
        <dbReference type="ChEBI" id="CHEBI:456216"/>
        <note>allosteric activator; ligand shared between dimeric partners</note>
    </ligand>
</feature>
<keyword evidence="18" id="KW-1185">Reference proteome</keyword>
<proteinExistence type="inferred from homology"/>
<evidence type="ECO:0000256" key="10">
    <source>
        <dbReference type="ARBA" id="ARBA00022777"/>
    </source>
</evidence>
<dbReference type="RefSeq" id="WP_209456418.1">
    <property type="nucleotide sequence ID" value="NZ_BAAACS010000002.1"/>
</dbReference>
<reference evidence="17 18" key="1">
    <citation type="submission" date="2021-03" db="EMBL/GenBank/DDBJ databases">
        <title>Genomic Encyclopedia of Type Strains, Phase IV (KMG-IV): sequencing the most valuable type-strain genomes for metagenomic binning, comparative biology and taxonomic classification.</title>
        <authorList>
            <person name="Goeker M."/>
        </authorList>
    </citation>
    <scope>NUCLEOTIDE SEQUENCE [LARGE SCALE GENOMIC DNA]</scope>
    <source>
        <strain evidence="17 18">DSM 1289</strain>
    </source>
</reference>
<feature type="binding site" evidence="15">
    <location>
        <position position="162"/>
    </location>
    <ligand>
        <name>substrate</name>
        <note>ligand shared between dimeric partners</note>
    </ligand>
</feature>
<dbReference type="PANTHER" id="PTHR13697:SF4">
    <property type="entry name" value="ATP-DEPENDENT 6-PHOSPHOFRUCTOKINASE"/>
    <property type="match status" value="1"/>
</dbReference>
<dbReference type="PROSITE" id="PS00433">
    <property type="entry name" value="PHOSPHOFRUCTOKINASE"/>
    <property type="match status" value="1"/>
</dbReference>
<dbReference type="InterPro" id="IPR035966">
    <property type="entry name" value="PKF_sf"/>
</dbReference>
<evidence type="ECO:0000256" key="11">
    <source>
        <dbReference type="ARBA" id="ARBA00022840"/>
    </source>
</evidence>
<feature type="binding site" description="in other chain" evidence="15">
    <location>
        <begin position="249"/>
        <end position="252"/>
    </location>
    <ligand>
        <name>substrate</name>
        <note>ligand shared between dimeric partners</note>
    </ligand>
</feature>
<comment type="catalytic activity">
    <reaction evidence="14 15">
        <text>beta-D-fructose 6-phosphate + ATP = beta-D-fructose 1,6-bisphosphate + ADP + H(+)</text>
        <dbReference type="Rhea" id="RHEA:16109"/>
        <dbReference type="ChEBI" id="CHEBI:15378"/>
        <dbReference type="ChEBI" id="CHEBI:30616"/>
        <dbReference type="ChEBI" id="CHEBI:32966"/>
        <dbReference type="ChEBI" id="CHEBI:57634"/>
        <dbReference type="ChEBI" id="CHEBI:456216"/>
        <dbReference type="EC" id="2.7.1.11"/>
    </reaction>
</comment>
<comment type="cofactor">
    <cofactor evidence="1 15">
        <name>Mg(2+)</name>
        <dbReference type="ChEBI" id="CHEBI:18420"/>
    </cofactor>
</comment>
<dbReference type="Proteomes" id="UP000767291">
    <property type="component" value="Unassembled WGS sequence"/>
</dbReference>
<dbReference type="NCBIfam" id="TIGR02482">
    <property type="entry name" value="PFKA_ATP"/>
    <property type="match status" value="1"/>
</dbReference>
<evidence type="ECO:0000256" key="14">
    <source>
        <dbReference type="ARBA" id="ARBA00048070"/>
    </source>
</evidence>
<evidence type="ECO:0000256" key="15">
    <source>
        <dbReference type="HAMAP-Rule" id="MF_00339"/>
    </source>
</evidence>
<dbReference type="GO" id="GO:0003872">
    <property type="term" value="F:6-phosphofructokinase activity"/>
    <property type="evidence" value="ECO:0007669"/>
    <property type="project" value="UniProtKB-EC"/>
</dbReference>
<evidence type="ECO:0000259" key="16">
    <source>
        <dbReference type="Pfam" id="PF00365"/>
    </source>
</evidence>
<evidence type="ECO:0000256" key="5">
    <source>
        <dbReference type="ARBA" id="ARBA00022490"/>
    </source>
</evidence>
<accession>A0ABS4EAD9</accession>
<feature type="binding site" evidence="15">
    <location>
        <begin position="72"/>
        <end position="73"/>
    </location>
    <ligand>
        <name>ATP</name>
        <dbReference type="ChEBI" id="CHEBI:30616"/>
    </ligand>
</feature>
<dbReference type="SUPFAM" id="SSF53784">
    <property type="entry name" value="Phosphofructokinase"/>
    <property type="match status" value="1"/>
</dbReference>
<protein>
    <recommendedName>
        <fullName evidence="15">ATP-dependent 6-phosphofructokinase</fullName>
        <shortName evidence="15">ATP-PFK</shortName>
        <shortName evidence="15">Phosphofructokinase</shortName>
        <ecNumber evidence="15">2.7.1.11</ecNumber>
    </recommendedName>
    <alternativeName>
        <fullName evidence="15">Phosphohexokinase</fullName>
    </alternativeName>
</protein>